<dbReference type="GO" id="GO:0051721">
    <property type="term" value="F:protein phosphatase 2A binding"/>
    <property type="evidence" value="ECO:0007669"/>
    <property type="project" value="TreeGrafter"/>
</dbReference>
<comment type="caution">
    <text evidence="9">The sequence shown here is derived from an EMBL/GenBank/DDBJ whole genome shotgun (WGS) entry which is preliminary data.</text>
</comment>
<dbReference type="Gene3D" id="1.25.40.20">
    <property type="entry name" value="Ankyrin repeat-containing domain"/>
    <property type="match status" value="1"/>
</dbReference>
<dbReference type="InterPro" id="IPR036770">
    <property type="entry name" value="Ankyrin_rpt-contain_sf"/>
</dbReference>
<dbReference type="EMBL" id="LSMT01000049">
    <property type="protein sequence ID" value="PFX30530.1"/>
    <property type="molecule type" value="Genomic_DNA"/>
</dbReference>
<dbReference type="SUPFAM" id="SSF48403">
    <property type="entry name" value="Ankyrin repeat"/>
    <property type="match status" value="1"/>
</dbReference>
<comment type="similarity">
    <text evidence="2">Belongs to the ANKLE2 family.</text>
</comment>
<evidence type="ECO:0000256" key="1">
    <source>
        <dbReference type="ARBA" id="ARBA00004240"/>
    </source>
</evidence>
<dbReference type="Pfam" id="PF13637">
    <property type="entry name" value="Ank_4"/>
    <property type="match status" value="1"/>
</dbReference>
<dbReference type="InterPro" id="IPR011015">
    <property type="entry name" value="LEM/LEM-like_dom_sf"/>
</dbReference>
<dbReference type="Pfam" id="PF03020">
    <property type="entry name" value="LEM"/>
    <property type="match status" value="1"/>
</dbReference>
<reference evidence="10" key="1">
    <citation type="journal article" date="2017" name="bioRxiv">
        <title>Comparative analysis of the genomes of Stylophora pistillata and Acropora digitifera provides evidence for extensive differences between species of corals.</title>
        <authorList>
            <person name="Voolstra C.R."/>
            <person name="Li Y."/>
            <person name="Liew Y.J."/>
            <person name="Baumgarten S."/>
            <person name="Zoccola D."/>
            <person name="Flot J.-F."/>
            <person name="Tambutte S."/>
            <person name="Allemand D."/>
            <person name="Aranda M."/>
        </authorList>
    </citation>
    <scope>NUCLEOTIDE SEQUENCE [LARGE SCALE GENOMIC DNA]</scope>
</reference>
<dbReference type="STRING" id="50429.A0A2B4SNS8"/>
<dbReference type="SMART" id="SM00540">
    <property type="entry name" value="LEM"/>
    <property type="match status" value="1"/>
</dbReference>
<dbReference type="InterPro" id="IPR003887">
    <property type="entry name" value="LEM_dom"/>
</dbReference>
<sequence>MAGKAVKDLSDVELMNELKSLGLKSGPITPNTRRLFEKRLSKALGCDVIDSSLENRDVVSNVDVRETPIATSDARTLSASSPSDSPVIFYGVCFDIDCSLSETASPAIPAVFTSKDEALKVAKKVKGSRFKGFKSKLEAELFSRSHLKDQDISSGALDTSPIPRDPVSNFKTPTPQQIVKFRAVIEQGSSEEFQEIVKTNPRYLIGPGDTPVILQEGFRYNALHVAVKNNRKEMCQSIVETLESQSFWDVLLNHEIKTAENSKRREFLIDMYLNTPDKGNLETPLHFACKFGFADIVEYLVSYPLTKNQQQNKYGETPAEVICSRCSNASSDLKNQIKSFLEDSFYVPLLGSTDNSTLPWIEGPWSPEITDDRVNREGGQPGSPLNNWKHRNSPGDLPVTVRAYAGPMSPSKAAEFYHTWKTPPKKECRKKYMQIKRKDDSRGVERIGRDLAHCESVPWTEYWNFLGCYADLASPQGLKKLEDYFASRKERIVLSRLAVTPQRVRTMKSGYSVLKTPESRQSGVILPDRGLEHETAFAGALPSFNKKNLLDYEDSSPMLDKKEIPESKMEPEKLNFEVEDAAVKGKIENSKGQHIMEKFSSRKDGNGLVLRTSPDAVMKDELLEPSLKTLGKSMETLCLHLEEVEIKLPTFNGSLAESPDKDFLNRSHSTELSDQKDETDVVGDIVCKKKLLYNLQEQKTSNNGEVLRSKDEDVSDTEQTDKKDKVMLMKHKMDIPAKDLDSTDLQSLVVNQSPAELRKNYLKDEVIETTRCTCEDQRFKNDDFRVSSVLEQSCFKVPGERNVEHAKSERSVNVAGSENMNVNIFIQGLQPSKLDLDVLIAIGQTKIDSVKYPCIQEWKEHVMSYSEAAQQSWPSPGSPRFHTRHKSLMWSC</sequence>
<keyword evidence="5 7" id="KW-0040">ANK repeat</keyword>
<evidence type="ECO:0000313" key="10">
    <source>
        <dbReference type="Proteomes" id="UP000225706"/>
    </source>
</evidence>
<evidence type="ECO:0000256" key="3">
    <source>
        <dbReference type="ARBA" id="ARBA00022618"/>
    </source>
</evidence>
<dbReference type="SUPFAM" id="SSF63451">
    <property type="entry name" value="LEM domain"/>
    <property type="match status" value="1"/>
</dbReference>
<gene>
    <name evidence="9" type="primary">Ankle2</name>
    <name evidence="9" type="ORF">AWC38_SpisGene4664</name>
</gene>
<feature type="domain" description="LEM" evidence="8">
    <location>
        <begin position="3"/>
        <end position="47"/>
    </location>
</feature>
<dbReference type="AlphaFoldDB" id="A0A2B4SNS8"/>
<keyword evidence="10" id="KW-1185">Reference proteome</keyword>
<dbReference type="Proteomes" id="UP000225706">
    <property type="component" value="Unassembled WGS sequence"/>
</dbReference>
<keyword evidence="3" id="KW-0132">Cell division</keyword>
<dbReference type="PANTHER" id="PTHR12349">
    <property type="entry name" value="ANKYRIN REPEAT AND LEM DOMAIN-CONTAINING PROTEIN 2"/>
    <property type="match status" value="1"/>
</dbReference>
<dbReference type="InterPro" id="IPR002110">
    <property type="entry name" value="Ankyrin_rpt"/>
</dbReference>
<feature type="repeat" description="ANK" evidence="7">
    <location>
        <begin position="280"/>
        <end position="312"/>
    </location>
</feature>
<dbReference type="CDD" id="cd12934">
    <property type="entry name" value="LEM"/>
    <property type="match status" value="1"/>
</dbReference>
<organism evidence="9 10">
    <name type="scientific">Stylophora pistillata</name>
    <name type="common">Smooth cauliflower coral</name>
    <dbReference type="NCBI Taxonomy" id="50429"/>
    <lineage>
        <taxon>Eukaryota</taxon>
        <taxon>Metazoa</taxon>
        <taxon>Cnidaria</taxon>
        <taxon>Anthozoa</taxon>
        <taxon>Hexacorallia</taxon>
        <taxon>Scleractinia</taxon>
        <taxon>Astrocoeniina</taxon>
        <taxon>Pocilloporidae</taxon>
        <taxon>Stylophora</taxon>
    </lineage>
</organism>
<evidence type="ECO:0000256" key="6">
    <source>
        <dbReference type="ARBA" id="ARBA00023306"/>
    </source>
</evidence>
<dbReference type="GO" id="GO:0005783">
    <property type="term" value="C:endoplasmic reticulum"/>
    <property type="evidence" value="ECO:0007669"/>
    <property type="project" value="UniProtKB-SubCell"/>
</dbReference>
<dbReference type="Pfam" id="PF24567">
    <property type="entry name" value="ANKLE2_3rd"/>
    <property type="match status" value="1"/>
</dbReference>
<name>A0A2B4SNS8_STYPI</name>
<accession>A0A2B4SNS8</accession>
<protein>
    <submittedName>
        <fullName evidence="9">Ankyrin repeat and LEM domain-containing protein 2</fullName>
    </submittedName>
</protein>
<dbReference type="OrthoDB" id="7446186at2759"/>
<dbReference type="Gene3D" id="1.10.720.40">
    <property type="match status" value="1"/>
</dbReference>
<dbReference type="PROSITE" id="PS50954">
    <property type="entry name" value="LEM"/>
    <property type="match status" value="1"/>
</dbReference>
<evidence type="ECO:0000313" key="9">
    <source>
        <dbReference type="EMBL" id="PFX30530.1"/>
    </source>
</evidence>
<evidence type="ECO:0000256" key="4">
    <source>
        <dbReference type="ARBA" id="ARBA00022824"/>
    </source>
</evidence>
<dbReference type="PANTHER" id="PTHR12349:SF4">
    <property type="entry name" value="ANKYRIN REPEAT AND LEM DOMAIN-CONTAINING PROTEIN 2"/>
    <property type="match status" value="1"/>
</dbReference>
<dbReference type="SMART" id="SM00248">
    <property type="entry name" value="ANK"/>
    <property type="match status" value="2"/>
</dbReference>
<dbReference type="GO" id="GO:0051301">
    <property type="term" value="P:cell division"/>
    <property type="evidence" value="ECO:0007669"/>
    <property type="project" value="UniProtKB-KW"/>
</dbReference>
<evidence type="ECO:0000256" key="2">
    <source>
        <dbReference type="ARBA" id="ARBA00007597"/>
    </source>
</evidence>
<proteinExistence type="inferred from homology"/>
<keyword evidence="6" id="KW-0131">Cell cycle</keyword>
<dbReference type="InterPro" id="IPR056237">
    <property type="entry name" value="ANKLE2_3rd"/>
</dbReference>
<comment type="subcellular location">
    <subcellularLocation>
        <location evidence="1">Endoplasmic reticulum</location>
    </subcellularLocation>
</comment>
<evidence type="ECO:0000256" key="7">
    <source>
        <dbReference type="PROSITE-ProRule" id="PRU00023"/>
    </source>
</evidence>
<dbReference type="PROSITE" id="PS50088">
    <property type="entry name" value="ANK_REPEAT"/>
    <property type="match status" value="1"/>
</dbReference>
<evidence type="ECO:0000256" key="5">
    <source>
        <dbReference type="ARBA" id="ARBA00023043"/>
    </source>
</evidence>
<evidence type="ECO:0000259" key="8">
    <source>
        <dbReference type="PROSITE" id="PS50954"/>
    </source>
</evidence>
<dbReference type="FunFam" id="1.25.40.20:FF:000072">
    <property type="entry name" value="Ankyrin repeat and LEM domain containing 2"/>
    <property type="match status" value="1"/>
</dbReference>
<dbReference type="GO" id="GO:0007399">
    <property type="term" value="P:nervous system development"/>
    <property type="evidence" value="ECO:0007669"/>
    <property type="project" value="UniProtKB-ARBA"/>
</dbReference>
<keyword evidence="4" id="KW-0256">Endoplasmic reticulum</keyword>
<dbReference type="GO" id="GO:0031468">
    <property type="term" value="P:nuclear membrane reassembly"/>
    <property type="evidence" value="ECO:0007669"/>
    <property type="project" value="UniProtKB-ARBA"/>
</dbReference>